<dbReference type="InterPro" id="IPR039425">
    <property type="entry name" value="RNA_pol_sigma-70-like"/>
</dbReference>
<dbReference type="NCBIfam" id="TIGR02937">
    <property type="entry name" value="sigma70-ECF"/>
    <property type="match status" value="1"/>
</dbReference>
<proteinExistence type="inferred from homology"/>
<dbReference type="GO" id="GO:0006352">
    <property type="term" value="P:DNA-templated transcription initiation"/>
    <property type="evidence" value="ECO:0007669"/>
    <property type="project" value="InterPro"/>
</dbReference>
<dbReference type="Gene3D" id="1.10.10.10">
    <property type="entry name" value="Winged helix-like DNA-binding domain superfamily/Winged helix DNA-binding domain"/>
    <property type="match status" value="1"/>
</dbReference>
<evidence type="ECO:0000256" key="4">
    <source>
        <dbReference type="ARBA" id="ARBA00023125"/>
    </source>
</evidence>
<protein>
    <submittedName>
        <fullName evidence="8">ECF subfamily RNA polymerase sigma-24 factor</fullName>
    </submittedName>
</protein>
<feature type="domain" description="RNA polymerase sigma-70 region 2" evidence="6">
    <location>
        <begin position="12"/>
        <end position="84"/>
    </location>
</feature>
<dbReference type="Pfam" id="PF08281">
    <property type="entry name" value="Sigma70_r4_2"/>
    <property type="match status" value="1"/>
</dbReference>
<evidence type="ECO:0000313" key="9">
    <source>
        <dbReference type="Proteomes" id="UP000029492"/>
    </source>
</evidence>
<dbReference type="Proteomes" id="UP000029492">
    <property type="component" value="Chromosome"/>
</dbReference>
<dbReference type="GO" id="GO:0003677">
    <property type="term" value="F:DNA binding"/>
    <property type="evidence" value="ECO:0007669"/>
    <property type="project" value="UniProtKB-KW"/>
</dbReference>
<feature type="domain" description="RNA polymerase sigma factor 70 region 4 type 2" evidence="7">
    <location>
        <begin position="117"/>
        <end position="167"/>
    </location>
</feature>
<dbReference type="SUPFAM" id="SSF88946">
    <property type="entry name" value="Sigma2 domain of RNA polymerase sigma factors"/>
    <property type="match status" value="1"/>
</dbReference>
<dbReference type="KEGG" id="mor:MOC_2976"/>
<evidence type="ECO:0000313" key="8">
    <source>
        <dbReference type="EMBL" id="AIQ90731.1"/>
    </source>
</evidence>
<evidence type="ECO:0000259" key="6">
    <source>
        <dbReference type="Pfam" id="PF04542"/>
    </source>
</evidence>
<dbReference type="EMBL" id="CP003811">
    <property type="protein sequence ID" value="AIQ90731.1"/>
    <property type="molecule type" value="Genomic_DNA"/>
</dbReference>
<dbReference type="Pfam" id="PF04542">
    <property type="entry name" value="Sigma70_r2"/>
    <property type="match status" value="1"/>
</dbReference>
<dbReference type="PANTHER" id="PTHR43133">
    <property type="entry name" value="RNA POLYMERASE ECF-TYPE SIGMA FACTO"/>
    <property type="match status" value="1"/>
</dbReference>
<gene>
    <name evidence="8" type="ORF">MOC_2976</name>
</gene>
<dbReference type="InterPro" id="IPR014284">
    <property type="entry name" value="RNA_pol_sigma-70_dom"/>
</dbReference>
<evidence type="ECO:0000256" key="2">
    <source>
        <dbReference type="ARBA" id="ARBA00023015"/>
    </source>
</evidence>
<dbReference type="AlphaFoldDB" id="A0A089NS22"/>
<keyword evidence="4" id="KW-0238">DNA-binding</keyword>
<dbReference type="STRING" id="693986.MOC_2976"/>
<sequence>MVLAQSGDEAAYADLLNQVAAIARAVIRNRVRTFQATDVEDVVQDVLMAIHMVRATYDPARPFMPWLMTILQSRLVDRLRKLQRIASNETAVDALPELPHFGQDGWSAEAYGDAEHLRREIGGLPATQRRAIEMLKLRELSLKEASAESGLSTANLKVLVHRAIKTLRSRLVASHDA</sequence>
<dbReference type="InterPro" id="IPR013249">
    <property type="entry name" value="RNA_pol_sigma70_r4_t2"/>
</dbReference>
<keyword evidence="9" id="KW-1185">Reference proteome</keyword>
<dbReference type="PANTHER" id="PTHR43133:SF58">
    <property type="entry name" value="ECF RNA POLYMERASE SIGMA FACTOR SIGD"/>
    <property type="match status" value="1"/>
</dbReference>
<reference evidence="8 9" key="1">
    <citation type="journal article" date="2014" name="PLoS ONE">
        <title>Genome Information of Methylobacterium oryzae, a Plant-Probiotic Methylotroph in the Phyllosphere.</title>
        <authorList>
            <person name="Kwak M.J."/>
            <person name="Jeong H."/>
            <person name="Madhaiyan M."/>
            <person name="Lee Y."/>
            <person name="Sa T.M."/>
            <person name="Oh T.K."/>
            <person name="Kim J.F."/>
        </authorList>
    </citation>
    <scope>NUCLEOTIDE SEQUENCE [LARGE SCALE GENOMIC DNA]</scope>
    <source>
        <strain evidence="8 9">CBMB20</strain>
    </source>
</reference>
<comment type="similarity">
    <text evidence="1">Belongs to the sigma-70 factor family. ECF subfamily.</text>
</comment>
<keyword evidence="5" id="KW-0804">Transcription</keyword>
<dbReference type="InterPro" id="IPR036388">
    <property type="entry name" value="WH-like_DNA-bd_sf"/>
</dbReference>
<dbReference type="Gene3D" id="1.10.1740.10">
    <property type="match status" value="1"/>
</dbReference>
<evidence type="ECO:0000256" key="3">
    <source>
        <dbReference type="ARBA" id="ARBA00023082"/>
    </source>
</evidence>
<evidence type="ECO:0000259" key="7">
    <source>
        <dbReference type="Pfam" id="PF08281"/>
    </source>
</evidence>
<keyword evidence="2" id="KW-0805">Transcription regulation</keyword>
<accession>A0A089NS22</accession>
<organism evidence="8 9">
    <name type="scientific">Methylobacterium oryzae CBMB20</name>
    <dbReference type="NCBI Taxonomy" id="693986"/>
    <lineage>
        <taxon>Bacteria</taxon>
        <taxon>Pseudomonadati</taxon>
        <taxon>Pseudomonadota</taxon>
        <taxon>Alphaproteobacteria</taxon>
        <taxon>Hyphomicrobiales</taxon>
        <taxon>Methylobacteriaceae</taxon>
        <taxon>Methylobacterium</taxon>
    </lineage>
</organism>
<evidence type="ECO:0000256" key="5">
    <source>
        <dbReference type="ARBA" id="ARBA00023163"/>
    </source>
</evidence>
<keyword evidence="3" id="KW-0731">Sigma factor</keyword>
<dbReference type="eggNOG" id="COG1595">
    <property type="taxonomic scope" value="Bacteria"/>
</dbReference>
<dbReference type="InterPro" id="IPR007627">
    <property type="entry name" value="RNA_pol_sigma70_r2"/>
</dbReference>
<dbReference type="SUPFAM" id="SSF88659">
    <property type="entry name" value="Sigma3 and sigma4 domains of RNA polymerase sigma factors"/>
    <property type="match status" value="1"/>
</dbReference>
<dbReference type="HOGENOM" id="CLU_047691_10_2_5"/>
<dbReference type="InterPro" id="IPR013325">
    <property type="entry name" value="RNA_pol_sigma_r2"/>
</dbReference>
<dbReference type="GO" id="GO:0016987">
    <property type="term" value="F:sigma factor activity"/>
    <property type="evidence" value="ECO:0007669"/>
    <property type="project" value="UniProtKB-KW"/>
</dbReference>
<dbReference type="InterPro" id="IPR013324">
    <property type="entry name" value="RNA_pol_sigma_r3/r4-like"/>
</dbReference>
<evidence type="ECO:0000256" key="1">
    <source>
        <dbReference type="ARBA" id="ARBA00010641"/>
    </source>
</evidence>
<name>A0A089NS22_9HYPH</name>